<protein>
    <submittedName>
        <fullName evidence="2">Uncharacterized protein</fullName>
    </submittedName>
</protein>
<dbReference type="Proteomes" id="UP000050398">
    <property type="component" value="Unassembled WGS sequence"/>
</dbReference>
<proteinExistence type="predicted"/>
<feature type="transmembrane region" description="Helical" evidence="1">
    <location>
        <begin position="36"/>
        <end position="55"/>
    </location>
</feature>
<keyword evidence="1" id="KW-0812">Transmembrane</keyword>
<organism evidence="2 3">
    <name type="scientific">Rossellomorea vietnamensis</name>
    <dbReference type="NCBI Taxonomy" id="218284"/>
    <lineage>
        <taxon>Bacteria</taxon>
        <taxon>Bacillati</taxon>
        <taxon>Bacillota</taxon>
        <taxon>Bacilli</taxon>
        <taxon>Bacillales</taxon>
        <taxon>Bacillaceae</taxon>
        <taxon>Rossellomorea</taxon>
    </lineage>
</organism>
<feature type="transmembrane region" description="Helical" evidence="1">
    <location>
        <begin position="67"/>
        <end position="86"/>
    </location>
</feature>
<keyword evidence="1" id="KW-0472">Membrane</keyword>
<evidence type="ECO:0000256" key="1">
    <source>
        <dbReference type="SAM" id="Phobius"/>
    </source>
</evidence>
<gene>
    <name evidence="2" type="ORF">AM506_16555</name>
</gene>
<sequence length="88" mass="9910">MKKAAFIFLYIIVIGSAIGGYVLVEYSKEQLDRSTLILLLLTLAFLSISLQLTVLMKTKAPLRKWKWLSLSSGLLIGGLTFLYLFLLK</sequence>
<evidence type="ECO:0000313" key="3">
    <source>
        <dbReference type="Proteomes" id="UP000050398"/>
    </source>
</evidence>
<feature type="transmembrane region" description="Helical" evidence="1">
    <location>
        <begin position="7"/>
        <end position="24"/>
    </location>
</feature>
<name>A0A0P6WC10_9BACI</name>
<reference evidence="2 3" key="1">
    <citation type="submission" date="2015-08" db="EMBL/GenBank/DDBJ databases">
        <title>Draft Genome Sequence of Bacillus vietnamensis UCD-SED5.</title>
        <authorList>
            <person name="Lee R.D."/>
            <person name="Jospin G."/>
            <person name="Lang J.M."/>
            <person name="Coil D.A."/>
            <person name="Eisen J.A."/>
        </authorList>
    </citation>
    <scope>NUCLEOTIDE SEQUENCE [LARGE SCALE GENOMIC DNA]</scope>
    <source>
        <strain evidence="2 3">UCD-SED5</strain>
    </source>
</reference>
<comment type="caution">
    <text evidence="2">The sequence shown here is derived from an EMBL/GenBank/DDBJ whole genome shotgun (WGS) entry which is preliminary data.</text>
</comment>
<dbReference type="RefSeq" id="WP_060673587.1">
    <property type="nucleotide sequence ID" value="NZ_LIXZ01000015.1"/>
</dbReference>
<dbReference type="AlphaFoldDB" id="A0A0P6WC10"/>
<accession>A0A0P6WC10</accession>
<dbReference type="PATRIC" id="fig|218284.4.peg.1516"/>
<keyword evidence="1" id="KW-1133">Transmembrane helix</keyword>
<dbReference type="EMBL" id="LIXZ01000015">
    <property type="protein sequence ID" value="KPL58465.1"/>
    <property type="molecule type" value="Genomic_DNA"/>
</dbReference>
<evidence type="ECO:0000313" key="2">
    <source>
        <dbReference type="EMBL" id="KPL58465.1"/>
    </source>
</evidence>